<comment type="caution">
    <text evidence="2">The sequence shown here is derived from an EMBL/GenBank/DDBJ whole genome shotgun (WGS) entry which is preliminary data.</text>
</comment>
<feature type="region of interest" description="Disordered" evidence="1">
    <location>
        <begin position="42"/>
        <end position="82"/>
    </location>
</feature>
<protein>
    <submittedName>
        <fullName evidence="2">Uncharacterized protein</fullName>
    </submittedName>
</protein>
<evidence type="ECO:0000313" key="3">
    <source>
        <dbReference type="Proteomes" id="UP001341840"/>
    </source>
</evidence>
<reference evidence="2 3" key="1">
    <citation type="journal article" date="2023" name="Plants (Basel)">
        <title>Bridging the Gap: Combining Genomics and Transcriptomics Approaches to Understand Stylosanthes scabra, an Orphan Legume from the Brazilian Caatinga.</title>
        <authorList>
            <person name="Ferreira-Neto J.R.C."/>
            <person name="da Silva M.D."/>
            <person name="Binneck E."/>
            <person name="de Melo N.F."/>
            <person name="da Silva R.H."/>
            <person name="de Melo A.L.T.M."/>
            <person name="Pandolfi V."/>
            <person name="Bustamante F.O."/>
            <person name="Brasileiro-Vidal A.C."/>
            <person name="Benko-Iseppon A.M."/>
        </authorList>
    </citation>
    <scope>NUCLEOTIDE SEQUENCE [LARGE SCALE GENOMIC DNA]</scope>
    <source>
        <tissue evidence="2">Leaves</tissue>
    </source>
</reference>
<feature type="compositionally biased region" description="Basic and acidic residues" evidence="1">
    <location>
        <begin position="49"/>
        <end position="58"/>
    </location>
</feature>
<evidence type="ECO:0000313" key="2">
    <source>
        <dbReference type="EMBL" id="MED6173529.1"/>
    </source>
</evidence>
<keyword evidence="3" id="KW-1185">Reference proteome</keyword>
<sequence length="132" mass="15555">MQNSEALNGVQNHGRTPCPYVVPGLGRVHLLGVIHDLDRVPPSRRRQHRCSDNRRFSSEEEDRSQIRKTARRYKKRKGRDESLPIDGHTLILNQILQVQLQRHFVKLTDMKYDGSTDPHEHLRDIEHQMIYE</sequence>
<evidence type="ECO:0000256" key="1">
    <source>
        <dbReference type="SAM" id="MobiDB-lite"/>
    </source>
</evidence>
<dbReference type="Proteomes" id="UP001341840">
    <property type="component" value="Unassembled WGS sequence"/>
</dbReference>
<organism evidence="2 3">
    <name type="scientific">Stylosanthes scabra</name>
    <dbReference type="NCBI Taxonomy" id="79078"/>
    <lineage>
        <taxon>Eukaryota</taxon>
        <taxon>Viridiplantae</taxon>
        <taxon>Streptophyta</taxon>
        <taxon>Embryophyta</taxon>
        <taxon>Tracheophyta</taxon>
        <taxon>Spermatophyta</taxon>
        <taxon>Magnoliopsida</taxon>
        <taxon>eudicotyledons</taxon>
        <taxon>Gunneridae</taxon>
        <taxon>Pentapetalae</taxon>
        <taxon>rosids</taxon>
        <taxon>fabids</taxon>
        <taxon>Fabales</taxon>
        <taxon>Fabaceae</taxon>
        <taxon>Papilionoideae</taxon>
        <taxon>50 kb inversion clade</taxon>
        <taxon>dalbergioids sensu lato</taxon>
        <taxon>Dalbergieae</taxon>
        <taxon>Pterocarpus clade</taxon>
        <taxon>Stylosanthes</taxon>
    </lineage>
</organism>
<gene>
    <name evidence="2" type="ORF">PIB30_060291</name>
</gene>
<proteinExistence type="predicted"/>
<dbReference type="EMBL" id="JASCZI010151566">
    <property type="protein sequence ID" value="MED6173529.1"/>
    <property type="molecule type" value="Genomic_DNA"/>
</dbReference>
<name>A0ABU6VK31_9FABA</name>
<feature type="compositionally biased region" description="Basic residues" evidence="1">
    <location>
        <begin position="66"/>
        <end position="77"/>
    </location>
</feature>
<accession>A0ABU6VK31</accession>